<dbReference type="AlphaFoldDB" id="A0A9X7M0Z8"/>
<gene>
    <name evidence="1" type="ORF">D0437_28555</name>
</gene>
<reference evidence="1 2" key="1">
    <citation type="journal article" date="2019" name="Ecotoxicol. Environ. Saf.">
        <title>Microbial characterization of heavy metal resistant bacterial strains isolated from an electroplating wastewater treatment plant.</title>
        <authorList>
            <person name="Cai X."/>
            <person name="Zheng X."/>
            <person name="Zhang D."/>
            <person name="Iqbal W."/>
            <person name="Liu C."/>
            <person name="Yang B."/>
            <person name="Zhao X."/>
            <person name="Lu X."/>
            <person name="Mao Y."/>
        </authorList>
    </citation>
    <scope>NUCLEOTIDE SEQUENCE [LARGE SCALE GENOMIC DNA]</scope>
    <source>
        <strain evidence="1 2">Co1-1</strain>
    </source>
</reference>
<dbReference type="RefSeq" id="WP_208742755.1">
    <property type="nucleotide sequence ID" value="NZ_CP031778.1"/>
</dbReference>
<accession>A0A9X7M0Z8</accession>
<dbReference type="Gene3D" id="1.10.10.10">
    <property type="entry name" value="Winged helix-like DNA-binding domain superfamily/Winged helix DNA-binding domain"/>
    <property type="match status" value="1"/>
</dbReference>
<dbReference type="Proteomes" id="UP000321735">
    <property type="component" value="Chromosome"/>
</dbReference>
<name>A0A9X7M0Z8_BACCE</name>
<proteinExistence type="predicted"/>
<sequence length="325" mass="37563">MKKRIDVIATKESFDNLSSFKNVEELNKTIRAYRDTIRMSIKRTDVQSKLITLLEILKCHSCKYVGVSFLCKNRIAKMMDVSYKTVQRLMNKLVDLEMITQVAMKRKKDMLQTSNAIIIQPIIEEMSDKVDIKSPPKCPTNKTNSISLKQKSKNIRKEDVSQSYPHDVDFIDYRVPQSMRGILGHAFHSNVINESFRNARNIARKAAKKFNLLADTDIFDSLLAKASSVLFSKTHEYEHSGALMKNPIGYFTRTFKQMVYNYIDSFRERHILEKRRTTVYTGGIFYNWLEVDGSKIPLTSTIDHSLIPGVYDKISKEEADKMGLY</sequence>
<evidence type="ECO:0000313" key="2">
    <source>
        <dbReference type="Proteomes" id="UP000321735"/>
    </source>
</evidence>
<dbReference type="EMBL" id="CP031778">
    <property type="protein sequence ID" value="QDZ76775.1"/>
    <property type="molecule type" value="Genomic_DNA"/>
</dbReference>
<dbReference type="InterPro" id="IPR036388">
    <property type="entry name" value="WH-like_DNA-bd_sf"/>
</dbReference>
<organism evidence="1 2">
    <name type="scientific">Bacillus cereus</name>
    <dbReference type="NCBI Taxonomy" id="1396"/>
    <lineage>
        <taxon>Bacteria</taxon>
        <taxon>Bacillati</taxon>
        <taxon>Bacillota</taxon>
        <taxon>Bacilli</taxon>
        <taxon>Bacillales</taxon>
        <taxon>Bacillaceae</taxon>
        <taxon>Bacillus</taxon>
        <taxon>Bacillus cereus group</taxon>
    </lineage>
</organism>
<protein>
    <submittedName>
        <fullName evidence="1">Cytosolic protein</fullName>
    </submittedName>
</protein>
<evidence type="ECO:0000313" key="1">
    <source>
        <dbReference type="EMBL" id="QDZ76775.1"/>
    </source>
</evidence>